<comment type="caution">
    <text evidence="1">The sequence shown here is derived from an EMBL/GenBank/DDBJ whole genome shotgun (WGS) entry which is preliminary data.</text>
</comment>
<protein>
    <submittedName>
        <fullName evidence="1">Uncharacterized protein</fullName>
    </submittedName>
</protein>
<evidence type="ECO:0000313" key="1">
    <source>
        <dbReference type="EMBL" id="KAJ7311744.1"/>
    </source>
</evidence>
<reference evidence="1" key="1">
    <citation type="submission" date="2023-03" db="EMBL/GenBank/DDBJ databases">
        <title>Massive genome expansion in bonnet fungi (Mycena s.s.) driven by repeated elements and novel gene families across ecological guilds.</title>
        <authorList>
            <consortium name="Lawrence Berkeley National Laboratory"/>
            <person name="Harder C.B."/>
            <person name="Miyauchi S."/>
            <person name="Viragh M."/>
            <person name="Kuo A."/>
            <person name="Thoen E."/>
            <person name="Andreopoulos B."/>
            <person name="Lu D."/>
            <person name="Skrede I."/>
            <person name="Drula E."/>
            <person name="Henrissat B."/>
            <person name="Morin E."/>
            <person name="Kohler A."/>
            <person name="Barry K."/>
            <person name="LaButti K."/>
            <person name="Morin E."/>
            <person name="Salamov A."/>
            <person name="Lipzen A."/>
            <person name="Mereny Z."/>
            <person name="Hegedus B."/>
            <person name="Baldrian P."/>
            <person name="Stursova M."/>
            <person name="Weitz H."/>
            <person name="Taylor A."/>
            <person name="Grigoriev I.V."/>
            <person name="Nagy L.G."/>
            <person name="Martin F."/>
            <person name="Kauserud H."/>
        </authorList>
    </citation>
    <scope>NUCLEOTIDE SEQUENCE</scope>
    <source>
        <strain evidence="1">CBHHK002</strain>
    </source>
</reference>
<dbReference type="SUPFAM" id="SSF53474">
    <property type="entry name" value="alpha/beta-Hydrolases"/>
    <property type="match status" value="1"/>
</dbReference>
<dbReference type="InterPro" id="IPR029058">
    <property type="entry name" value="AB_hydrolase_fold"/>
</dbReference>
<keyword evidence="2" id="KW-1185">Reference proteome</keyword>
<name>A0AAD6Z8H8_9AGAR</name>
<proteinExistence type="predicted"/>
<dbReference type="AlphaFoldDB" id="A0AAD6Z8H8"/>
<sequence length="110" mass="11702">MAWDTTEPVSALAGSTLYFLTLSPVGPRTSEELLKHLRSAKIDARLCTLESAPHFGNATHPNETNTLLYDFVIANCVAADLPPAPAGVGSLFLAELAAFGLLDDDSENED</sequence>
<dbReference type="Proteomes" id="UP001218218">
    <property type="component" value="Unassembled WGS sequence"/>
</dbReference>
<organism evidence="1 2">
    <name type="scientific">Mycena albidolilacea</name>
    <dbReference type="NCBI Taxonomy" id="1033008"/>
    <lineage>
        <taxon>Eukaryota</taxon>
        <taxon>Fungi</taxon>
        <taxon>Dikarya</taxon>
        <taxon>Basidiomycota</taxon>
        <taxon>Agaricomycotina</taxon>
        <taxon>Agaricomycetes</taxon>
        <taxon>Agaricomycetidae</taxon>
        <taxon>Agaricales</taxon>
        <taxon>Marasmiineae</taxon>
        <taxon>Mycenaceae</taxon>
        <taxon>Mycena</taxon>
    </lineage>
</organism>
<accession>A0AAD6Z8H8</accession>
<dbReference type="EMBL" id="JARIHO010000074">
    <property type="protein sequence ID" value="KAJ7311744.1"/>
    <property type="molecule type" value="Genomic_DNA"/>
</dbReference>
<gene>
    <name evidence="1" type="ORF">DFH08DRAFT_1087779</name>
</gene>
<evidence type="ECO:0000313" key="2">
    <source>
        <dbReference type="Proteomes" id="UP001218218"/>
    </source>
</evidence>